<reference evidence="1 2" key="1">
    <citation type="submission" date="2016-10" db="EMBL/GenBank/DDBJ databases">
        <authorList>
            <person name="de Groot N.N."/>
        </authorList>
    </citation>
    <scope>NUCLEOTIDE SEQUENCE [LARGE SCALE GENOMIC DNA]</scope>
    <source>
        <strain evidence="1 2">DSM 19938</strain>
    </source>
</reference>
<sequence>MYCFLLLLLGANVTPGFLKSLIVNSFLALTEEDITITLRKITFSSDY</sequence>
<dbReference type="EMBL" id="FNXY01000003">
    <property type="protein sequence ID" value="SEI75871.1"/>
    <property type="molecule type" value="Genomic_DNA"/>
</dbReference>
<dbReference type="AlphaFoldDB" id="A0A1H6T799"/>
<dbReference type="Proteomes" id="UP000199532">
    <property type="component" value="Unassembled WGS sequence"/>
</dbReference>
<name>A0A1H6T799_9BACT</name>
<evidence type="ECO:0000313" key="2">
    <source>
        <dbReference type="Proteomes" id="UP000199532"/>
    </source>
</evidence>
<evidence type="ECO:0000313" key="1">
    <source>
        <dbReference type="EMBL" id="SEI75871.1"/>
    </source>
</evidence>
<proteinExistence type="predicted"/>
<accession>A0A1H6T799</accession>
<protein>
    <submittedName>
        <fullName evidence="1">Uncharacterized protein</fullName>
    </submittedName>
</protein>
<keyword evidence="2" id="KW-1185">Reference proteome</keyword>
<organism evidence="1 2">
    <name type="scientific">Dyadobacter koreensis</name>
    <dbReference type="NCBI Taxonomy" id="408657"/>
    <lineage>
        <taxon>Bacteria</taxon>
        <taxon>Pseudomonadati</taxon>
        <taxon>Bacteroidota</taxon>
        <taxon>Cytophagia</taxon>
        <taxon>Cytophagales</taxon>
        <taxon>Spirosomataceae</taxon>
        <taxon>Dyadobacter</taxon>
    </lineage>
</organism>
<dbReference type="STRING" id="408657.SAMN04487995_2060"/>
<gene>
    <name evidence="1" type="ORF">SAMN04487995_2060</name>
</gene>